<evidence type="ECO:0000313" key="2">
    <source>
        <dbReference type="Proteomes" id="UP001174936"/>
    </source>
</evidence>
<name>A0AA39XQR7_9PEZI</name>
<proteinExistence type="predicted"/>
<dbReference type="EMBL" id="JAULSV010000007">
    <property type="protein sequence ID" value="KAK0638493.1"/>
    <property type="molecule type" value="Genomic_DNA"/>
</dbReference>
<gene>
    <name evidence="1" type="ORF">B0T16DRAFT_462270</name>
</gene>
<protein>
    <submittedName>
        <fullName evidence="1">Uncharacterized protein</fullName>
    </submittedName>
</protein>
<organism evidence="1 2">
    <name type="scientific">Cercophora newfieldiana</name>
    <dbReference type="NCBI Taxonomy" id="92897"/>
    <lineage>
        <taxon>Eukaryota</taxon>
        <taxon>Fungi</taxon>
        <taxon>Dikarya</taxon>
        <taxon>Ascomycota</taxon>
        <taxon>Pezizomycotina</taxon>
        <taxon>Sordariomycetes</taxon>
        <taxon>Sordariomycetidae</taxon>
        <taxon>Sordariales</taxon>
        <taxon>Lasiosphaeriaceae</taxon>
        <taxon>Cercophora</taxon>
    </lineage>
</organism>
<comment type="caution">
    <text evidence="1">The sequence shown here is derived from an EMBL/GenBank/DDBJ whole genome shotgun (WGS) entry which is preliminary data.</text>
</comment>
<dbReference type="Proteomes" id="UP001174936">
    <property type="component" value="Unassembled WGS sequence"/>
</dbReference>
<dbReference type="AlphaFoldDB" id="A0AA39XQR7"/>
<keyword evidence="2" id="KW-1185">Reference proteome</keyword>
<evidence type="ECO:0000313" key="1">
    <source>
        <dbReference type="EMBL" id="KAK0638493.1"/>
    </source>
</evidence>
<accession>A0AA39XQR7</accession>
<reference evidence="1" key="1">
    <citation type="submission" date="2023-06" db="EMBL/GenBank/DDBJ databases">
        <title>Genome-scale phylogeny and comparative genomics of the fungal order Sordariales.</title>
        <authorList>
            <consortium name="Lawrence Berkeley National Laboratory"/>
            <person name="Hensen N."/>
            <person name="Bonometti L."/>
            <person name="Westerberg I."/>
            <person name="Brannstrom I.O."/>
            <person name="Guillou S."/>
            <person name="Cros-Aarteil S."/>
            <person name="Calhoun S."/>
            <person name="Haridas S."/>
            <person name="Kuo A."/>
            <person name="Mondo S."/>
            <person name="Pangilinan J."/>
            <person name="Riley R."/>
            <person name="Labutti K."/>
            <person name="Andreopoulos B."/>
            <person name="Lipzen A."/>
            <person name="Chen C."/>
            <person name="Yanf M."/>
            <person name="Daum C."/>
            <person name="Ng V."/>
            <person name="Clum A."/>
            <person name="Steindorff A."/>
            <person name="Ohm R."/>
            <person name="Martin F."/>
            <person name="Silar P."/>
            <person name="Natvig D."/>
            <person name="Lalanne C."/>
            <person name="Gautier V."/>
            <person name="Ament-Velasquez S.L."/>
            <person name="Kruys A."/>
            <person name="Hutchinson M.I."/>
            <person name="Powell A.J."/>
            <person name="Barry K."/>
            <person name="Miller A.N."/>
            <person name="Grigoriev I.V."/>
            <person name="Debuchy R."/>
            <person name="Gladieux P."/>
            <person name="Thoren M.H."/>
            <person name="Johannesson H."/>
        </authorList>
    </citation>
    <scope>NUCLEOTIDE SEQUENCE</scope>
    <source>
        <strain evidence="1">SMH2532-1</strain>
    </source>
</reference>
<sequence>MASGWNGRVRLLWNEAKLAELLGVLRGQQTALSLMLQLMQIGQSCRHTRHATKKAGRVPGRRLHNNAFALGHPLTLS</sequence>